<evidence type="ECO:0000313" key="3">
    <source>
        <dbReference type="Proteomes" id="UP000019763"/>
    </source>
</evidence>
<comment type="caution">
    <text evidence="2">The sequence shown here is derived from an EMBL/GenBank/DDBJ whole genome shotgun (WGS) entry which is preliminary data.</text>
</comment>
<reference evidence="2" key="1">
    <citation type="submission" date="2013-12" db="EMBL/GenBank/DDBJ databases">
        <authorList>
            <person name="Omoto C.K."/>
            <person name="Sibley D."/>
            <person name="Venepally P."/>
            <person name="Hadjithomas M."/>
            <person name="Karamycheva S."/>
            <person name="Brunk B."/>
            <person name="Roos D."/>
            <person name="Caler E."/>
            <person name="Lorenzi H."/>
        </authorList>
    </citation>
    <scope>NUCLEOTIDE SEQUENCE</scope>
</reference>
<proteinExistence type="predicted"/>
<sequence length="219" mass="23880">MSPTVCPAAATDRQPPTAPVTWPSESGLPSSGLPPSGMPPSGLPPSGLPPSRLPPSGLPPVVSRPPAGREVGRDRYWLPDQGQPRSGHEHRLHDLHLHDQTGHASTSTGVRKPVTGVGKDAKLSWDQNSRLSSMVKRLRGSRRHGTEDDEDWWEDDAEEEPLALFTRSVRAPPGVINVYLESSPISADIIKSLPAYTEEVEEESDKQSMIRARGMLWMP</sequence>
<dbReference type="Proteomes" id="UP000019763">
    <property type="component" value="Unassembled WGS sequence"/>
</dbReference>
<feature type="region of interest" description="Disordered" evidence="1">
    <location>
        <begin position="1"/>
        <end position="121"/>
    </location>
</feature>
<feature type="compositionally biased region" description="Pro residues" evidence="1">
    <location>
        <begin position="36"/>
        <end position="58"/>
    </location>
</feature>
<evidence type="ECO:0000256" key="1">
    <source>
        <dbReference type="SAM" id="MobiDB-lite"/>
    </source>
</evidence>
<protein>
    <submittedName>
        <fullName evidence="2">Uncharacterized protein</fullName>
    </submittedName>
</protein>
<dbReference type="AlphaFoldDB" id="A0A023B0D2"/>
<dbReference type="VEuPathDB" id="CryptoDB:GNI_140050"/>
<dbReference type="GeneID" id="22914963"/>
<dbReference type="RefSeq" id="XP_011132538.1">
    <property type="nucleotide sequence ID" value="XM_011134236.1"/>
</dbReference>
<accession>A0A023B0D2</accession>
<evidence type="ECO:0000313" key="2">
    <source>
        <dbReference type="EMBL" id="EZG45211.1"/>
    </source>
</evidence>
<name>A0A023B0D2_GRENI</name>
<keyword evidence="3" id="KW-1185">Reference proteome</keyword>
<dbReference type="EMBL" id="AFNH02001036">
    <property type="protein sequence ID" value="EZG45211.1"/>
    <property type="molecule type" value="Genomic_DNA"/>
</dbReference>
<feature type="compositionally biased region" description="Basic and acidic residues" evidence="1">
    <location>
        <begin position="86"/>
        <end position="101"/>
    </location>
</feature>
<feature type="compositionally biased region" description="Low complexity" evidence="1">
    <location>
        <begin position="23"/>
        <end position="35"/>
    </location>
</feature>
<gene>
    <name evidence="2" type="ORF">GNI_140050</name>
</gene>
<organism evidence="2 3">
    <name type="scientific">Gregarina niphandrodes</name>
    <name type="common">Septate eugregarine</name>
    <dbReference type="NCBI Taxonomy" id="110365"/>
    <lineage>
        <taxon>Eukaryota</taxon>
        <taxon>Sar</taxon>
        <taxon>Alveolata</taxon>
        <taxon>Apicomplexa</taxon>
        <taxon>Conoidasida</taxon>
        <taxon>Gregarinasina</taxon>
        <taxon>Eugregarinorida</taxon>
        <taxon>Gregarinidae</taxon>
        <taxon>Gregarina</taxon>
    </lineage>
</organism>